<protein>
    <submittedName>
        <fullName evidence="3">Uncharacterized protein</fullName>
    </submittedName>
</protein>
<reference evidence="3 4" key="1">
    <citation type="journal article" date="2018" name="Mol. Biol. Evol.">
        <title>Broad Genomic Sampling Reveals a Smut Pathogenic Ancestry of the Fungal Clade Ustilaginomycotina.</title>
        <authorList>
            <person name="Kijpornyongpan T."/>
            <person name="Mondo S.J."/>
            <person name="Barry K."/>
            <person name="Sandor L."/>
            <person name="Lee J."/>
            <person name="Lipzen A."/>
            <person name="Pangilinan J."/>
            <person name="LaButti K."/>
            <person name="Hainaut M."/>
            <person name="Henrissat B."/>
            <person name="Grigoriev I.V."/>
            <person name="Spatafora J.W."/>
            <person name="Aime M.C."/>
        </authorList>
    </citation>
    <scope>NUCLEOTIDE SEQUENCE [LARGE SCALE GENOMIC DNA]</scope>
    <source>
        <strain evidence="3 4">MCA 3882</strain>
    </source>
</reference>
<dbReference type="EMBL" id="KZ819606">
    <property type="protein sequence ID" value="PWN32238.1"/>
    <property type="molecule type" value="Genomic_DNA"/>
</dbReference>
<feature type="chain" id="PRO_5016360210" evidence="2">
    <location>
        <begin position="28"/>
        <end position="147"/>
    </location>
</feature>
<dbReference type="RefSeq" id="XP_025352540.1">
    <property type="nucleotide sequence ID" value="XM_025501494.1"/>
</dbReference>
<organism evidence="3 4">
    <name type="scientific">Meira miltonrushii</name>
    <dbReference type="NCBI Taxonomy" id="1280837"/>
    <lineage>
        <taxon>Eukaryota</taxon>
        <taxon>Fungi</taxon>
        <taxon>Dikarya</taxon>
        <taxon>Basidiomycota</taxon>
        <taxon>Ustilaginomycotina</taxon>
        <taxon>Exobasidiomycetes</taxon>
        <taxon>Exobasidiales</taxon>
        <taxon>Brachybasidiaceae</taxon>
        <taxon>Meira</taxon>
    </lineage>
</organism>
<evidence type="ECO:0000256" key="1">
    <source>
        <dbReference type="SAM" id="MobiDB-lite"/>
    </source>
</evidence>
<feature type="signal peptide" evidence="2">
    <location>
        <begin position="1"/>
        <end position="27"/>
    </location>
</feature>
<dbReference type="InParanoid" id="A0A316V5D8"/>
<gene>
    <name evidence="3" type="ORF">FA14DRAFT_186020</name>
</gene>
<keyword evidence="4" id="KW-1185">Reference proteome</keyword>
<evidence type="ECO:0000313" key="4">
    <source>
        <dbReference type="Proteomes" id="UP000245771"/>
    </source>
</evidence>
<feature type="region of interest" description="Disordered" evidence="1">
    <location>
        <begin position="45"/>
        <end position="67"/>
    </location>
</feature>
<dbReference type="Proteomes" id="UP000245771">
    <property type="component" value="Unassembled WGS sequence"/>
</dbReference>
<name>A0A316V5D8_9BASI</name>
<evidence type="ECO:0000313" key="3">
    <source>
        <dbReference type="EMBL" id="PWN32238.1"/>
    </source>
</evidence>
<accession>A0A316V5D8</accession>
<evidence type="ECO:0000256" key="2">
    <source>
        <dbReference type="SAM" id="SignalP"/>
    </source>
</evidence>
<proteinExistence type="predicted"/>
<sequence>MCLTKKLVCFLFFSLLFAMTLVDVVHGLSFSSKKSASATVASLTSSKPNIPKKAPKDVPTTTLRPGDHKIFSDQIARKKASATEAAQYNHDRGNPAGAVNHERAKAYLEHTQKVINSTPVNGKIKISRSESNLNTVYHPAKKSFRLW</sequence>
<keyword evidence="2" id="KW-0732">Signal</keyword>
<dbReference type="AlphaFoldDB" id="A0A316V5D8"/>
<dbReference type="GeneID" id="37023275"/>